<dbReference type="SUPFAM" id="SSF54768">
    <property type="entry name" value="dsRNA-binding domain-like"/>
    <property type="match status" value="1"/>
</dbReference>
<comment type="subcellular location">
    <subcellularLocation>
        <location evidence="8">Cytoplasm</location>
    </subcellularLocation>
</comment>
<evidence type="ECO:0000259" key="10">
    <source>
        <dbReference type="PROSITE" id="PS50142"/>
    </source>
</evidence>
<dbReference type="RefSeq" id="WP_377046180.1">
    <property type="nucleotide sequence ID" value="NZ_JBHLUN010000015.1"/>
</dbReference>
<dbReference type="PROSITE" id="PS50137">
    <property type="entry name" value="DS_RBD"/>
    <property type="match status" value="1"/>
</dbReference>
<feature type="active site" evidence="8">
    <location>
        <position position="118"/>
    </location>
</feature>
<dbReference type="HAMAP" id="MF_00104">
    <property type="entry name" value="RNase_III"/>
    <property type="match status" value="1"/>
</dbReference>
<evidence type="ECO:0000256" key="1">
    <source>
        <dbReference type="ARBA" id="ARBA00000109"/>
    </source>
</evidence>
<comment type="cofactor">
    <cofactor evidence="8">
        <name>Mg(2+)</name>
        <dbReference type="ChEBI" id="CHEBI:18420"/>
    </cofactor>
</comment>
<keyword evidence="5 8" id="KW-0255">Endonuclease</keyword>
<dbReference type="SUPFAM" id="SSF69065">
    <property type="entry name" value="RNase III domain-like"/>
    <property type="match status" value="1"/>
</dbReference>
<dbReference type="Pfam" id="PF14622">
    <property type="entry name" value="Ribonucleas_3_3"/>
    <property type="match status" value="1"/>
</dbReference>
<keyword evidence="12" id="KW-1185">Reference proteome</keyword>
<evidence type="ECO:0000256" key="4">
    <source>
        <dbReference type="ARBA" id="ARBA00022722"/>
    </source>
</evidence>
<keyword evidence="8" id="KW-0699">rRNA-binding</keyword>
<evidence type="ECO:0000256" key="7">
    <source>
        <dbReference type="ARBA" id="ARBA00022884"/>
    </source>
</evidence>
<keyword evidence="8" id="KW-0819">tRNA processing</keyword>
<keyword evidence="8" id="KW-0698">rRNA processing</keyword>
<evidence type="ECO:0000259" key="9">
    <source>
        <dbReference type="PROSITE" id="PS50137"/>
    </source>
</evidence>
<dbReference type="SMART" id="SM00358">
    <property type="entry name" value="DSRM"/>
    <property type="match status" value="1"/>
</dbReference>
<dbReference type="NCBIfam" id="TIGR02191">
    <property type="entry name" value="RNaseIII"/>
    <property type="match status" value="1"/>
</dbReference>
<keyword evidence="6 8" id="KW-0378">Hydrolase</keyword>
<evidence type="ECO:0000256" key="3">
    <source>
        <dbReference type="ARBA" id="ARBA00022664"/>
    </source>
</evidence>
<comment type="function">
    <text evidence="8">Digests double-stranded RNA. Involved in the processing of primary rRNA transcript to yield the immediate precursors to the large and small rRNAs (23S and 16S). Processes some mRNAs, and tRNAs when they are encoded in the rRNA operon. Processes pre-crRNA and tracrRNA of type II CRISPR loci if present in the organism.</text>
</comment>
<dbReference type="CDD" id="cd00593">
    <property type="entry name" value="RIBOc"/>
    <property type="match status" value="1"/>
</dbReference>
<comment type="caution">
    <text evidence="11">The sequence shown here is derived from an EMBL/GenBank/DDBJ whole genome shotgun (WGS) entry which is preliminary data.</text>
</comment>
<dbReference type="Proteomes" id="UP001589865">
    <property type="component" value="Unassembled WGS sequence"/>
</dbReference>
<keyword evidence="3 8" id="KW-0507">mRNA processing</keyword>
<dbReference type="EMBL" id="JBHLUN010000015">
    <property type="protein sequence ID" value="MFC0410429.1"/>
    <property type="molecule type" value="Genomic_DNA"/>
</dbReference>
<evidence type="ECO:0000256" key="6">
    <source>
        <dbReference type="ARBA" id="ARBA00022801"/>
    </source>
</evidence>
<dbReference type="PROSITE" id="PS00517">
    <property type="entry name" value="RNASE_3_1"/>
    <property type="match status" value="1"/>
</dbReference>
<evidence type="ECO:0000256" key="2">
    <source>
        <dbReference type="ARBA" id="ARBA00010183"/>
    </source>
</evidence>
<keyword evidence="4 8" id="KW-0540">Nuclease</keyword>
<name>A0ABV6JXR2_9PROT</name>
<accession>A0ABV6JXR2</accession>
<dbReference type="InterPro" id="IPR036389">
    <property type="entry name" value="RNase_III_sf"/>
</dbReference>
<dbReference type="SMART" id="SM00535">
    <property type="entry name" value="RIBOc"/>
    <property type="match status" value="1"/>
</dbReference>
<feature type="binding site" evidence="8">
    <location>
        <position position="118"/>
    </location>
    <ligand>
        <name>Mg(2+)</name>
        <dbReference type="ChEBI" id="CHEBI:18420"/>
    </ligand>
</feature>
<dbReference type="CDD" id="cd10845">
    <property type="entry name" value="DSRM_RNAse_III_family"/>
    <property type="match status" value="1"/>
</dbReference>
<feature type="domain" description="DRBM" evidence="9">
    <location>
        <begin position="154"/>
        <end position="222"/>
    </location>
</feature>
<feature type="active site" evidence="8">
    <location>
        <position position="46"/>
    </location>
</feature>
<evidence type="ECO:0000256" key="8">
    <source>
        <dbReference type="HAMAP-Rule" id="MF_00104"/>
    </source>
</evidence>
<reference evidence="11 12" key="1">
    <citation type="submission" date="2024-09" db="EMBL/GenBank/DDBJ databases">
        <authorList>
            <person name="Sun Q."/>
            <person name="Mori K."/>
        </authorList>
    </citation>
    <scope>NUCLEOTIDE SEQUENCE [LARGE SCALE GENOMIC DNA]</scope>
    <source>
        <strain evidence="11 12">TBRC 5777</strain>
    </source>
</reference>
<dbReference type="PANTHER" id="PTHR11207">
    <property type="entry name" value="RIBONUCLEASE III"/>
    <property type="match status" value="1"/>
</dbReference>
<comment type="subunit">
    <text evidence="8">Homodimer.</text>
</comment>
<feature type="domain" description="RNase III" evidence="10">
    <location>
        <begin position="1"/>
        <end position="129"/>
    </location>
</feature>
<feature type="binding site" evidence="8">
    <location>
        <position position="42"/>
    </location>
    <ligand>
        <name>Mg(2+)</name>
        <dbReference type="ChEBI" id="CHEBI:18420"/>
    </ligand>
</feature>
<evidence type="ECO:0000313" key="11">
    <source>
        <dbReference type="EMBL" id="MFC0410429.1"/>
    </source>
</evidence>
<gene>
    <name evidence="8 11" type="primary">rnc</name>
    <name evidence="11" type="ORF">ACFFGY_19420</name>
</gene>
<keyword evidence="8" id="KW-0460">Magnesium</keyword>
<dbReference type="InterPro" id="IPR011907">
    <property type="entry name" value="RNase_III"/>
</dbReference>
<dbReference type="EC" id="3.1.26.3" evidence="8"/>
<dbReference type="InterPro" id="IPR014720">
    <property type="entry name" value="dsRBD_dom"/>
</dbReference>
<dbReference type="Gene3D" id="1.10.1520.10">
    <property type="entry name" value="Ribonuclease III domain"/>
    <property type="match status" value="1"/>
</dbReference>
<sequence>MTDFLRRLGHDFADPALLSQALTHRSAADPRRRQLDSNERLEFLGDRVLALTVAEWLSERFPQEREGELGKRLSVLVAADVLAKVGEEIGLSQALRIPPAEGRTGLRQRATVLADATEALIGALYLDGGLEAARRFVRQEWAKWIAADVTPPMSAKSRLQEHTLGRGLGLPEYQLVSATGPSHAPVFVITVQAAGRVAEGTGDTKRSAEQQAAENWLAGLEGRSDV</sequence>
<dbReference type="Pfam" id="PF00035">
    <property type="entry name" value="dsrm"/>
    <property type="match status" value="1"/>
</dbReference>
<keyword evidence="8" id="KW-0479">Metal-binding</keyword>
<dbReference type="Gene3D" id="3.30.160.20">
    <property type="match status" value="1"/>
</dbReference>
<dbReference type="GO" id="GO:0004525">
    <property type="term" value="F:ribonuclease III activity"/>
    <property type="evidence" value="ECO:0007669"/>
    <property type="project" value="UniProtKB-EC"/>
</dbReference>
<feature type="binding site" evidence="8">
    <location>
        <position position="115"/>
    </location>
    <ligand>
        <name>Mg(2+)</name>
        <dbReference type="ChEBI" id="CHEBI:18420"/>
    </ligand>
</feature>
<organism evidence="11 12">
    <name type="scientific">Roseomonas elaeocarpi</name>
    <dbReference type="NCBI Taxonomy" id="907779"/>
    <lineage>
        <taxon>Bacteria</taxon>
        <taxon>Pseudomonadati</taxon>
        <taxon>Pseudomonadota</taxon>
        <taxon>Alphaproteobacteria</taxon>
        <taxon>Acetobacterales</taxon>
        <taxon>Roseomonadaceae</taxon>
        <taxon>Roseomonas</taxon>
    </lineage>
</organism>
<evidence type="ECO:0000256" key="5">
    <source>
        <dbReference type="ARBA" id="ARBA00022759"/>
    </source>
</evidence>
<protein>
    <recommendedName>
        <fullName evidence="8">Ribonuclease 3</fullName>
        <ecNumber evidence="8">3.1.26.3</ecNumber>
    </recommendedName>
    <alternativeName>
        <fullName evidence="8">Ribonuclease III</fullName>
        <shortName evidence="8">RNase III</shortName>
    </alternativeName>
</protein>
<dbReference type="PROSITE" id="PS50142">
    <property type="entry name" value="RNASE_3_2"/>
    <property type="match status" value="1"/>
</dbReference>
<dbReference type="PANTHER" id="PTHR11207:SF0">
    <property type="entry name" value="RIBONUCLEASE 3"/>
    <property type="match status" value="1"/>
</dbReference>
<proteinExistence type="inferred from homology"/>
<keyword evidence="7 8" id="KW-0694">RNA-binding</keyword>
<keyword evidence="8" id="KW-0963">Cytoplasm</keyword>
<evidence type="ECO:0000313" key="12">
    <source>
        <dbReference type="Proteomes" id="UP001589865"/>
    </source>
</evidence>
<comment type="similarity">
    <text evidence="2">Belongs to the ribonuclease III family.</text>
</comment>
<comment type="catalytic activity">
    <reaction evidence="1 8">
        <text>Endonucleolytic cleavage to 5'-phosphomonoester.</text>
        <dbReference type="EC" id="3.1.26.3"/>
    </reaction>
</comment>
<dbReference type="InterPro" id="IPR000999">
    <property type="entry name" value="RNase_III_dom"/>
</dbReference>